<protein>
    <submittedName>
        <fullName evidence="2">Uncharacterized protein</fullName>
    </submittedName>
</protein>
<evidence type="ECO:0000313" key="2">
    <source>
        <dbReference type="EMBL" id="KAF9530550.1"/>
    </source>
</evidence>
<keyword evidence="3" id="KW-1185">Reference proteome</keyword>
<dbReference type="Proteomes" id="UP000807306">
    <property type="component" value="Unassembled WGS sequence"/>
</dbReference>
<organism evidence="2 3">
    <name type="scientific">Crepidotus variabilis</name>
    <dbReference type="NCBI Taxonomy" id="179855"/>
    <lineage>
        <taxon>Eukaryota</taxon>
        <taxon>Fungi</taxon>
        <taxon>Dikarya</taxon>
        <taxon>Basidiomycota</taxon>
        <taxon>Agaricomycotina</taxon>
        <taxon>Agaricomycetes</taxon>
        <taxon>Agaricomycetidae</taxon>
        <taxon>Agaricales</taxon>
        <taxon>Agaricineae</taxon>
        <taxon>Crepidotaceae</taxon>
        <taxon>Crepidotus</taxon>
    </lineage>
</organism>
<dbReference type="EMBL" id="MU157839">
    <property type="protein sequence ID" value="KAF9530550.1"/>
    <property type="molecule type" value="Genomic_DNA"/>
</dbReference>
<dbReference type="AlphaFoldDB" id="A0A9P6EK53"/>
<evidence type="ECO:0000256" key="1">
    <source>
        <dbReference type="SAM" id="MobiDB-lite"/>
    </source>
</evidence>
<gene>
    <name evidence="2" type="ORF">CPB83DRAFT_734560</name>
</gene>
<reference evidence="2" key="1">
    <citation type="submission" date="2020-11" db="EMBL/GenBank/DDBJ databases">
        <authorList>
            <consortium name="DOE Joint Genome Institute"/>
            <person name="Ahrendt S."/>
            <person name="Riley R."/>
            <person name="Andreopoulos W."/>
            <person name="Labutti K."/>
            <person name="Pangilinan J."/>
            <person name="Ruiz-Duenas F.J."/>
            <person name="Barrasa J.M."/>
            <person name="Sanchez-Garcia M."/>
            <person name="Camarero S."/>
            <person name="Miyauchi S."/>
            <person name="Serrano A."/>
            <person name="Linde D."/>
            <person name="Babiker R."/>
            <person name="Drula E."/>
            <person name="Ayuso-Fernandez I."/>
            <person name="Pacheco R."/>
            <person name="Padilla G."/>
            <person name="Ferreira P."/>
            <person name="Barriuso J."/>
            <person name="Kellner H."/>
            <person name="Castanera R."/>
            <person name="Alfaro M."/>
            <person name="Ramirez L."/>
            <person name="Pisabarro A.G."/>
            <person name="Kuo A."/>
            <person name="Tritt A."/>
            <person name="Lipzen A."/>
            <person name="He G."/>
            <person name="Yan M."/>
            <person name="Ng V."/>
            <person name="Cullen D."/>
            <person name="Martin F."/>
            <person name="Rosso M.-N."/>
            <person name="Henrissat B."/>
            <person name="Hibbett D."/>
            <person name="Martinez A.T."/>
            <person name="Grigoriev I.V."/>
        </authorList>
    </citation>
    <scope>NUCLEOTIDE SEQUENCE</scope>
    <source>
        <strain evidence="2">CBS 506.95</strain>
    </source>
</reference>
<dbReference type="OrthoDB" id="3269227at2759"/>
<feature type="region of interest" description="Disordered" evidence="1">
    <location>
        <begin position="1"/>
        <end position="131"/>
    </location>
</feature>
<comment type="caution">
    <text evidence="2">The sequence shown here is derived from an EMBL/GenBank/DDBJ whole genome shotgun (WGS) entry which is preliminary data.</text>
</comment>
<sequence>MFGLIRRISHGVIPRPDRPWEEDPTSNAPQRNRKRRLSSPERGEVDEEQSEKKKVRAESSTPSMADTEATFLTPVPQTENSEVKEVTQGVKEVDLDDKEAQYSDSAETTAPESVPLPEEQSGELDEATSDA</sequence>
<feature type="non-terminal residue" evidence="2">
    <location>
        <position position="131"/>
    </location>
</feature>
<proteinExistence type="predicted"/>
<name>A0A9P6EK53_9AGAR</name>
<feature type="compositionally biased region" description="Acidic residues" evidence="1">
    <location>
        <begin position="120"/>
        <end position="131"/>
    </location>
</feature>
<feature type="compositionally biased region" description="Polar residues" evidence="1">
    <location>
        <begin position="102"/>
        <end position="111"/>
    </location>
</feature>
<evidence type="ECO:0000313" key="3">
    <source>
        <dbReference type="Proteomes" id="UP000807306"/>
    </source>
</evidence>
<accession>A0A9P6EK53</accession>